<gene>
    <name evidence="4" type="ORF">ACFFHU_00565</name>
</gene>
<dbReference type="Proteomes" id="UP001589894">
    <property type="component" value="Unassembled WGS sequence"/>
</dbReference>
<name>A0ABV6NPQ4_9ACTN</name>
<feature type="domain" description="AB hydrolase-1" evidence="2">
    <location>
        <begin position="111"/>
        <end position="249"/>
    </location>
</feature>
<dbReference type="SUPFAM" id="SSF53474">
    <property type="entry name" value="alpha/beta-Hydrolases"/>
    <property type="match status" value="1"/>
</dbReference>
<evidence type="ECO:0000313" key="4">
    <source>
        <dbReference type="EMBL" id="MFC0562671.1"/>
    </source>
</evidence>
<dbReference type="Gene3D" id="3.40.50.1820">
    <property type="entry name" value="alpha/beta hydrolase"/>
    <property type="match status" value="2"/>
</dbReference>
<keyword evidence="1" id="KW-0732">Signal</keyword>
<dbReference type="InterPro" id="IPR000073">
    <property type="entry name" value="AB_hydrolase_1"/>
</dbReference>
<comment type="caution">
    <text evidence="4">The sequence shown here is derived from an EMBL/GenBank/DDBJ whole genome shotgun (WGS) entry which is preliminary data.</text>
</comment>
<reference evidence="4 5" key="1">
    <citation type="submission" date="2024-09" db="EMBL/GenBank/DDBJ databases">
        <authorList>
            <person name="Sun Q."/>
            <person name="Mori K."/>
        </authorList>
    </citation>
    <scope>NUCLEOTIDE SEQUENCE [LARGE SCALE GENOMIC DNA]</scope>
    <source>
        <strain evidence="4 5">TBRC 2205</strain>
    </source>
</reference>
<keyword evidence="5" id="KW-1185">Reference proteome</keyword>
<dbReference type="InterPro" id="IPR029058">
    <property type="entry name" value="AB_hydrolase_fold"/>
</dbReference>
<dbReference type="PANTHER" id="PTHR43722:SF1">
    <property type="entry name" value="PROLINE IMINOPEPTIDASE"/>
    <property type="match status" value="1"/>
</dbReference>
<evidence type="ECO:0000256" key="1">
    <source>
        <dbReference type="SAM" id="SignalP"/>
    </source>
</evidence>
<dbReference type="Pfam" id="PF08386">
    <property type="entry name" value="Abhydrolase_4"/>
    <property type="match status" value="1"/>
</dbReference>
<dbReference type="InterPro" id="IPR013595">
    <property type="entry name" value="Pept_S33_TAP-like_C"/>
</dbReference>
<dbReference type="GO" id="GO:0016787">
    <property type="term" value="F:hydrolase activity"/>
    <property type="evidence" value="ECO:0007669"/>
    <property type="project" value="UniProtKB-KW"/>
</dbReference>
<dbReference type="EMBL" id="JBHLUE010000001">
    <property type="protein sequence ID" value="MFC0562671.1"/>
    <property type="molecule type" value="Genomic_DNA"/>
</dbReference>
<dbReference type="InterPro" id="IPR005944">
    <property type="entry name" value="Pro_iminopeptidase"/>
</dbReference>
<evidence type="ECO:0000259" key="3">
    <source>
        <dbReference type="Pfam" id="PF08386"/>
    </source>
</evidence>
<evidence type="ECO:0000313" key="5">
    <source>
        <dbReference type="Proteomes" id="UP001589894"/>
    </source>
</evidence>
<dbReference type="PANTHER" id="PTHR43722">
    <property type="entry name" value="PROLINE IMINOPEPTIDASE"/>
    <property type="match status" value="1"/>
</dbReference>
<feature type="chain" id="PRO_5046633791" evidence="1">
    <location>
        <begin position="32"/>
        <end position="490"/>
    </location>
</feature>
<protein>
    <submittedName>
        <fullName evidence="4">Alpha/beta hydrolase</fullName>
    </submittedName>
</protein>
<sequence length="490" mass="51824">MRTSQRARRSRLLALMVGSLALITAATPAAAVAGTPGRGATLVSSRTGAPTAPPGLPLAGRPGLSDAQPCAEATGFTCADLTVPLDRSGHLPGSLRLRVAASDNLTAPRGTLLFLTGGPGQPGVGLLPRITPRIGYLLSDYRLVVIDQRGTGPAGIDCLRLQAEVGSSDVTPPSPDAVTECAGQLGPPRAHYATADTVADLESLRRALGVSRWTLDGISYGTFVAQRYGRSHPDRVARMVLDSVVPSDGVPTLYADSMHRVGYVLRQACQEQSCGYDPAAELADVIGRYGNEVGIFDFLVTATIVDPKLTGDGYWPELLFLHLAAQGTPGPLLSAIEDLQGGENTPFSQFSSGLHAATFCAELADPPWGSPMAPVAVRGRALDRAVARIPADYTWPFPTRTAGEQGIAQTCRYWPPVRPAAPSPRRPLTMPVLLINGDRDLSTPLPWAQREAARMPHGQLVVVARMGHSIQGRNADGDRAVREFLLGPPR</sequence>
<dbReference type="RefSeq" id="WP_377334525.1">
    <property type="nucleotide sequence ID" value="NZ_JBHLUE010000001.1"/>
</dbReference>
<feature type="signal peptide" evidence="1">
    <location>
        <begin position="1"/>
        <end position="31"/>
    </location>
</feature>
<keyword evidence="4" id="KW-0378">Hydrolase</keyword>
<dbReference type="Pfam" id="PF00561">
    <property type="entry name" value="Abhydrolase_1"/>
    <property type="match status" value="1"/>
</dbReference>
<organism evidence="4 5">
    <name type="scientific">Plantactinospora siamensis</name>
    <dbReference type="NCBI Taxonomy" id="555372"/>
    <lineage>
        <taxon>Bacteria</taxon>
        <taxon>Bacillati</taxon>
        <taxon>Actinomycetota</taxon>
        <taxon>Actinomycetes</taxon>
        <taxon>Micromonosporales</taxon>
        <taxon>Micromonosporaceae</taxon>
        <taxon>Plantactinospora</taxon>
    </lineage>
</organism>
<evidence type="ECO:0000259" key="2">
    <source>
        <dbReference type="Pfam" id="PF00561"/>
    </source>
</evidence>
<feature type="domain" description="Peptidase S33 tripeptidyl aminopeptidase-like C-terminal" evidence="3">
    <location>
        <begin position="407"/>
        <end position="486"/>
    </location>
</feature>
<accession>A0ABV6NPQ4</accession>
<proteinExistence type="predicted"/>